<proteinExistence type="predicted"/>
<accession>A0AAE3RBQ6</accession>
<evidence type="ECO:0000256" key="2">
    <source>
        <dbReference type="ARBA" id="ARBA00022729"/>
    </source>
</evidence>
<comment type="caution">
    <text evidence="4">The sequence shown here is derived from an EMBL/GenBank/DDBJ whole genome shotgun (WGS) entry which is preliminary data.</text>
</comment>
<evidence type="ECO:0000256" key="1">
    <source>
        <dbReference type="ARBA" id="ARBA00004196"/>
    </source>
</evidence>
<comment type="subcellular location">
    <subcellularLocation>
        <location evidence="1">Cell envelope</location>
    </subcellularLocation>
</comment>
<name>A0AAE3RBQ6_9BACT</name>
<dbReference type="InterPro" id="IPR018976">
    <property type="entry name" value="Imelysin-like"/>
</dbReference>
<evidence type="ECO:0000259" key="3">
    <source>
        <dbReference type="Pfam" id="PF09375"/>
    </source>
</evidence>
<dbReference type="PROSITE" id="PS51257">
    <property type="entry name" value="PROKAR_LIPOPROTEIN"/>
    <property type="match status" value="1"/>
</dbReference>
<dbReference type="Gene3D" id="1.20.1420.20">
    <property type="entry name" value="M75 peptidase, HXXE motif"/>
    <property type="match status" value="1"/>
</dbReference>
<dbReference type="Proteomes" id="UP001232063">
    <property type="component" value="Unassembled WGS sequence"/>
</dbReference>
<protein>
    <submittedName>
        <fullName evidence="4">Imelysin family protein</fullName>
    </submittedName>
</protein>
<reference evidence="4" key="1">
    <citation type="submission" date="2023-05" db="EMBL/GenBank/DDBJ databases">
        <authorList>
            <person name="Zhang X."/>
        </authorList>
    </citation>
    <scope>NUCLEOTIDE SEQUENCE</scope>
    <source>
        <strain evidence="4">BD1B2-1</strain>
    </source>
</reference>
<dbReference type="RefSeq" id="WP_314517368.1">
    <property type="nucleotide sequence ID" value="NZ_JASJOU010000016.1"/>
</dbReference>
<feature type="domain" description="Imelysin-like" evidence="3">
    <location>
        <begin position="44"/>
        <end position="377"/>
    </location>
</feature>
<evidence type="ECO:0000313" key="5">
    <source>
        <dbReference type="Proteomes" id="UP001232063"/>
    </source>
</evidence>
<dbReference type="GO" id="GO:0030313">
    <property type="term" value="C:cell envelope"/>
    <property type="evidence" value="ECO:0007669"/>
    <property type="project" value="UniProtKB-SubCell"/>
</dbReference>
<sequence>MTKFTTRCLIVVCTLLAFSCKKDDEPSTESLEKEVVSNYAAIVYASYEDSYNTAVTLQQKINAFVAAPSAAGLEECKAAWKAARIPYGQTEAYRFYGGPIDDANGPEGLINSWPLDEVYIDYVKDMPDAGIINNIKIEITKAKLDSLNQAGGDTDEQSEVNVATGYHAIEFLLWGQDFNANGPGDRPYTDYVTGGTAKNQARRGQYLKVIAELLVEDLAYVKDLWAEDGAYRKTFTSQMTVKTALSDVFTGLSELSNDELAGERMLVAISEEDPTKRQEHEHSCFSDNTHIDIQMNFKGVKNVYYGTYTRVDGTVVQGRSIAEVLAKQDKERASALDATFTATETKILAIPAPFDQAIINNVDKIQAAAASLKTLSEELLDGAFALGIN</sequence>
<organism evidence="4 5">
    <name type="scientific">Xanthocytophaga agilis</name>
    <dbReference type="NCBI Taxonomy" id="3048010"/>
    <lineage>
        <taxon>Bacteria</taxon>
        <taxon>Pseudomonadati</taxon>
        <taxon>Bacteroidota</taxon>
        <taxon>Cytophagia</taxon>
        <taxon>Cytophagales</taxon>
        <taxon>Rhodocytophagaceae</taxon>
        <taxon>Xanthocytophaga</taxon>
    </lineage>
</organism>
<dbReference type="EMBL" id="JASJOU010000016">
    <property type="protein sequence ID" value="MDJ1505377.1"/>
    <property type="molecule type" value="Genomic_DNA"/>
</dbReference>
<evidence type="ECO:0000313" key="4">
    <source>
        <dbReference type="EMBL" id="MDJ1505377.1"/>
    </source>
</evidence>
<gene>
    <name evidence="4" type="ORF">QNI22_32275</name>
</gene>
<dbReference type="InterPro" id="IPR038352">
    <property type="entry name" value="Imelysin_sf"/>
</dbReference>
<dbReference type="CDD" id="cd14657">
    <property type="entry name" value="Imelysin_IrpA-like"/>
    <property type="match status" value="1"/>
</dbReference>
<dbReference type="AlphaFoldDB" id="A0AAE3RBQ6"/>
<dbReference type="Pfam" id="PF09375">
    <property type="entry name" value="Peptidase_M75"/>
    <property type="match status" value="1"/>
</dbReference>
<keyword evidence="2" id="KW-0732">Signal</keyword>
<keyword evidence="5" id="KW-1185">Reference proteome</keyword>